<dbReference type="OrthoDB" id="346397at2157"/>
<organism evidence="2 3">
    <name type="scientific">Halobellus limi</name>
    <dbReference type="NCBI Taxonomy" id="699433"/>
    <lineage>
        <taxon>Archaea</taxon>
        <taxon>Methanobacteriati</taxon>
        <taxon>Methanobacteriota</taxon>
        <taxon>Stenosarchaea group</taxon>
        <taxon>Halobacteria</taxon>
        <taxon>Halobacteriales</taxon>
        <taxon>Haloferacaceae</taxon>
        <taxon>Halobellus</taxon>
    </lineage>
</organism>
<name>A0A1H5ZI08_9EURY</name>
<reference evidence="1 4" key="2">
    <citation type="journal article" date="2019" name="Nat. Commun.">
        <title>A new type of DNA phosphorothioation-based antiviral system in archaea.</title>
        <authorList>
            <person name="Xiong L."/>
            <person name="Liu S."/>
            <person name="Chen S."/>
            <person name="Xiao Y."/>
            <person name="Zhu B."/>
            <person name="Gao Y."/>
            <person name="Zhang Y."/>
            <person name="Chen B."/>
            <person name="Luo J."/>
            <person name="Deng Z."/>
            <person name="Chen X."/>
            <person name="Wang L."/>
            <person name="Chen S."/>
        </authorList>
    </citation>
    <scope>NUCLEOTIDE SEQUENCE [LARGE SCALE GENOMIC DNA]</scope>
    <source>
        <strain evidence="1 4">CGMCC 1.10331</strain>
    </source>
</reference>
<evidence type="ECO:0000313" key="2">
    <source>
        <dbReference type="EMBL" id="SEG36153.1"/>
    </source>
</evidence>
<dbReference type="EMBL" id="FNVN01000002">
    <property type="protein sequence ID" value="SEG36153.1"/>
    <property type="molecule type" value="Genomic_DNA"/>
</dbReference>
<dbReference type="EMBL" id="CP031311">
    <property type="protein sequence ID" value="QCC48081.1"/>
    <property type="molecule type" value="Genomic_DNA"/>
</dbReference>
<keyword evidence="3" id="KW-1185">Reference proteome</keyword>
<evidence type="ECO:0000313" key="1">
    <source>
        <dbReference type="EMBL" id="QCC48081.1"/>
    </source>
</evidence>
<protein>
    <submittedName>
        <fullName evidence="2">Uncharacterized protein</fullName>
    </submittedName>
</protein>
<evidence type="ECO:0000313" key="4">
    <source>
        <dbReference type="Proteomes" id="UP000296733"/>
    </source>
</evidence>
<reference evidence="2 3" key="1">
    <citation type="submission" date="2016-10" db="EMBL/GenBank/DDBJ databases">
        <authorList>
            <person name="de Groot N.N."/>
        </authorList>
    </citation>
    <scope>NUCLEOTIDE SEQUENCE [LARGE SCALE GENOMIC DNA]</scope>
    <source>
        <strain evidence="2 3">CGMCC 1.10331</strain>
    </source>
</reference>
<dbReference type="KEGG" id="hlm:DV707_10655"/>
<proteinExistence type="predicted"/>
<evidence type="ECO:0000313" key="3">
    <source>
        <dbReference type="Proteomes" id="UP000236740"/>
    </source>
</evidence>
<dbReference type="Proteomes" id="UP000296733">
    <property type="component" value="Chromosome"/>
</dbReference>
<gene>
    <name evidence="1" type="ORF">DV707_10655</name>
    <name evidence="2" type="ORF">SAMN04488133_2015</name>
</gene>
<dbReference type="AlphaFoldDB" id="A0A1H5ZI08"/>
<dbReference type="Proteomes" id="UP000236740">
    <property type="component" value="Unassembled WGS sequence"/>
</dbReference>
<dbReference type="RefSeq" id="WP_103991717.1">
    <property type="nucleotide sequence ID" value="NZ_CP031311.1"/>
</dbReference>
<sequence length="153" mass="17061">MPVPQIKMGRFSLRGESHIFAPSIYPTEIVVSKERTKARNENLCEGETVDDTGSKNREILVTGKILRSELQAFDDLLDDGTEFDMLADEWVGEVEVLDGEYRGAGLDMYRFKLNLISTGRDEGGYTGNGILSRGSAAPTAETIDWRYFNSTDL</sequence>
<dbReference type="GeneID" id="39858558"/>
<accession>A0A1H5ZI08</accession>